<evidence type="ECO:0000256" key="8">
    <source>
        <dbReference type="ARBA" id="ARBA00022958"/>
    </source>
</evidence>
<feature type="transmembrane region" description="Helical" evidence="12">
    <location>
        <begin position="237"/>
        <end position="257"/>
    </location>
</feature>
<dbReference type="PIRSF" id="PIRSF006247">
    <property type="entry name" value="TrkH"/>
    <property type="match status" value="1"/>
</dbReference>
<feature type="transmembrane region" description="Helical" evidence="12">
    <location>
        <begin position="184"/>
        <end position="201"/>
    </location>
</feature>
<name>A0A381VZK3_9ZZZZ</name>
<dbReference type="AlphaFoldDB" id="A0A381VZK3"/>
<keyword evidence="10" id="KW-0406">Ion transport</keyword>
<dbReference type="InterPro" id="IPR003445">
    <property type="entry name" value="Cat_transpt"/>
</dbReference>
<feature type="transmembrane region" description="Helical" evidence="12">
    <location>
        <begin position="69"/>
        <end position="90"/>
    </location>
</feature>
<protein>
    <recommendedName>
        <fullName evidence="14">Trk system potassium uptake protein</fullName>
    </recommendedName>
</protein>
<evidence type="ECO:0000256" key="2">
    <source>
        <dbReference type="ARBA" id="ARBA00009137"/>
    </source>
</evidence>
<feature type="transmembrane region" description="Helical" evidence="12">
    <location>
        <begin position="12"/>
        <end position="32"/>
    </location>
</feature>
<evidence type="ECO:0000256" key="5">
    <source>
        <dbReference type="ARBA" id="ARBA00022519"/>
    </source>
</evidence>
<comment type="subcellular location">
    <subcellularLocation>
        <location evidence="1">Cell inner membrane</location>
        <topology evidence="1">Multi-pass membrane protein</topology>
    </subcellularLocation>
</comment>
<gene>
    <name evidence="13" type="ORF">METZ01_LOCUS98385</name>
</gene>
<keyword evidence="8" id="KW-0630">Potassium</keyword>
<keyword evidence="6" id="KW-0633">Potassium transport</keyword>
<evidence type="ECO:0000256" key="7">
    <source>
        <dbReference type="ARBA" id="ARBA00022692"/>
    </source>
</evidence>
<dbReference type="InterPro" id="IPR004772">
    <property type="entry name" value="TrkH"/>
</dbReference>
<keyword evidence="9 12" id="KW-1133">Transmembrane helix</keyword>
<evidence type="ECO:0000313" key="13">
    <source>
        <dbReference type="EMBL" id="SVA45531.1"/>
    </source>
</evidence>
<dbReference type="GO" id="GO:0005886">
    <property type="term" value="C:plasma membrane"/>
    <property type="evidence" value="ECO:0007669"/>
    <property type="project" value="UniProtKB-SubCell"/>
</dbReference>
<evidence type="ECO:0008006" key="14">
    <source>
        <dbReference type="Google" id="ProtNLM"/>
    </source>
</evidence>
<evidence type="ECO:0000256" key="4">
    <source>
        <dbReference type="ARBA" id="ARBA00022475"/>
    </source>
</evidence>
<evidence type="ECO:0000256" key="9">
    <source>
        <dbReference type="ARBA" id="ARBA00022989"/>
    </source>
</evidence>
<dbReference type="PANTHER" id="PTHR32024">
    <property type="entry name" value="TRK SYSTEM POTASSIUM UPTAKE PROTEIN TRKG-RELATED"/>
    <property type="match status" value="1"/>
</dbReference>
<feature type="transmembrane region" description="Helical" evidence="12">
    <location>
        <begin position="456"/>
        <end position="481"/>
    </location>
</feature>
<feature type="transmembrane region" description="Helical" evidence="12">
    <location>
        <begin position="136"/>
        <end position="163"/>
    </location>
</feature>
<evidence type="ECO:0000256" key="6">
    <source>
        <dbReference type="ARBA" id="ARBA00022538"/>
    </source>
</evidence>
<dbReference type="GO" id="GO:0015379">
    <property type="term" value="F:potassium:chloride symporter activity"/>
    <property type="evidence" value="ECO:0007669"/>
    <property type="project" value="InterPro"/>
</dbReference>
<keyword evidence="11 12" id="KW-0472">Membrane</keyword>
<feature type="transmembrane region" description="Helical" evidence="12">
    <location>
        <begin position="335"/>
        <end position="357"/>
    </location>
</feature>
<dbReference type="NCBIfam" id="TIGR00933">
    <property type="entry name" value="2a38"/>
    <property type="match status" value="1"/>
</dbReference>
<evidence type="ECO:0000256" key="3">
    <source>
        <dbReference type="ARBA" id="ARBA00022448"/>
    </source>
</evidence>
<dbReference type="EMBL" id="UINC01010216">
    <property type="protein sequence ID" value="SVA45531.1"/>
    <property type="molecule type" value="Genomic_DNA"/>
</dbReference>
<comment type="similarity">
    <text evidence="2">Belongs to the TrkH potassium transport family.</text>
</comment>
<evidence type="ECO:0000256" key="11">
    <source>
        <dbReference type="ARBA" id="ARBA00023136"/>
    </source>
</evidence>
<organism evidence="13">
    <name type="scientific">marine metagenome</name>
    <dbReference type="NCBI Taxonomy" id="408172"/>
    <lineage>
        <taxon>unclassified sequences</taxon>
        <taxon>metagenomes</taxon>
        <taxon>ecological metagenomes</taxon>
    </lineage>
</organism>
<keyword evidence="3" id="KW-0813">Transport</keyword>
<evidence type="ECO:0000256" key="12">
    <source>
        <dbReference type="SAM" id="Phobius"/>
    </source>
</evidence>
<evidence type="ECO:0000256" key="1">
    <source>
        <dbReference type="ARBA" id="ARBA00004429"/>
    </source>
</evidence>
<dbReference type="PANTHER" id="PTHR32024:SF2">
    <property type="entry name" value="TRK SYSTEM POTASSIUM UPTAKE PROTEIN TRKG-RELATED"/>
    <property type="match status" value="1"/>
</dbReference>
<sequence>MQLQAVLKILGILLMMFSTSLLPPLMISLIIGDGGATPFALALIITLLTGLILWWPVKQHPQEPRLRDGFLIVVLFWTVLAGFGAIPFLLAPEPAMSLTEAFFEAMSGLTTTGATVLMGIDDLPPSILYYRQQLQWLGGMGIIVLAVAVMPMLGIGGMQLYRAEAPGPAKDKKLTPRIKETAKALWYIYLGLTVACALAYWLAGMSLFDAVGHSFSTVAIGGFSTHDQSIGFFNSPTIAAIACVFMLVSGINFALHFTALRDRRLGLYLKDPEVGTFLGSIVIVATVVLATLFAFHTYQETGETFWHGIFHVVSIATTTGFTTSGFHWWPTFLPIMLILMSAMGGCAGSTAGGMKIIRVILLYKQGRREIDQLIHPSALIPIKLGGRPVPDQVIDAVWGFFALYILSYVLLSLAMTATGVDLVTAFSSVTACLNNLGPGLGAVAENYAGINVAGKWILAVSMLLGRLEIFTLLVLLSPAFWRT</sequence>
<dbReference type="Pfam" id="PF02386">
    <property type="entry name" value="TrkH"/>
    <property type="match status" value="1"/>
</dbReference>
<keyword evidence="7 12" id="KW-0812">Transmembrane</keyword>
<keyword evidence="5" id="KW-0997">Cell inner membrane</keyword>
<feature type="transmembrane region" description="Helical" evidence="12">
    <location>
        <begin position="396"/>
        <end position="417"/>
    </location>
</feature>
<keyword evidence="4" id="KW-1003">Cell membrane</keyword>
<accession>A0A381VZK3</accession>
<reference evidence="13" key="1">
    <citation type="submission" date="2018-05" db="EMBL/GenBank/DDBJ databases">
        <authorList>
            <person name="Lanie J.A."/>
            <person name="Ng W.-L."/>
            <person name="Kazmierczak K.M."/>
            <person name="Andrzejewski T.M."/>
            <person name="Davidsen T.M."/>
            <person name="Wayne K.J."/>
            <person name="Tettelin H."/>
            <person name="Glass J.I."/>
            <person name="Rusch D."/>
            <person name="Podicherti R."/>
            <person name="Tsui H.-C.T."/>
            <person name="Winkler M.E."/>
        </authorList>
    </citation>
    <scope>NUCLEOTIDE SEQUENCE</scope>
</reference>
<evidence type="ECO:0000256" key="10">
    <source>
        <dbReference type="ARBA" id="ARBA00023065"/>
    </source>
</evidence>
<proteinExistence type="inferred from homology"/>
<feature type="transmembrane region" description="Helical" evidence="12">
    <location>
        <begin position="38"/>
        <end position="57"/>
    </location>
</feature>
<feature type="transmembrane region" description="Helical" evidence="12">
    <location>
        <begin position="277"/>
        <end position="296"/>
    </location>
</feature>